<evidence type="ECO:0000256" key="1">
    <source>
        <dbReference type="SAM" id="Phobius"/>
    </source>
</evidence>
<keyword evidence="1" id="KW-0812">Transmembrane</keyword>
<keyword evidence="1" id="KW-0472">Membrane</keyword>
<dbReference type="dictyBase" id="DDB_G0291602"/>
<dbReference type="HOGENOM" id="CLU_1484608_0_0_1"/>
<dbReference type="FunCoup" id="Q54EB3">
    <property type="interactions" value="877"/>
</dbReference>
<dbReference type="KEGG" id="ddi:DDB_G0291602"/>
<evidence type="ECO:0000313" key="2">
    <source>
        <dbReference type="EMBL" id="EAL61785.1"/>
    </source>
</evidence>
<keyword evidence="3" id="KW-1185">Reference proteome</keyword>
<dbReference type="PANTHER" id="PTHR38746:SF1">
    <property type="entry name" value="CARBOHYDRATE BINDING DOMAIN-CONTAINING PROTEIN"/>
    <property type="match status" value="1"/>
</dbReference>
<keyword evidence="1" id="KW-1133">Transmembrane helix</keyword>
<dbReference type="OMA" id="PIWSTVG"/>
<name>Q54EB3_DICDI</name>
<dbReference type="EMBL" id="AAFI02000177">
    <property type="protein sequence ID" value="EAL61785.1"/>
    <property type="molecule type" value="Genomic_DNA"/>
</dbReference>
<dbReference type="PaxDb" id="44689-DDB0184007"/>
<dbReference type="InParanoid" id="Q54EB3"/>
<evidence type="ECO:0000313" key="3">
    <source>
        <dbReference type="Proteomes" id="UP000002195"/>
    </source>
</evidence>
<dbReference type="eggNOG" id="ENOG502RHK7">
    <property type="taxonomic scope" value="Eukaryota"/>
</dbReference>
<organism evidence="2 3">
    <name type="scientific">Dictyostelium discoideum</name>
    <name type="common">Social amoeba</name>
    <dbReference type="NCBI Taxonomy" id="44689"/>
    <lineage>
        <taxon>Eukaryota</taxon>
        <taxon>Amoebozoa</taxon>
        <taxon>Evosea</taxon>
        <taxon>Eumycetozoa</taxon>
        <taxon>Dictyostelia</taxon>
        <taxon>Dictyosteliales</taxon>
        <taxon>Dictyosteliaceae</taxon>
        <taxon>Dictyostelium</taxon>
    </lineage>
</organism>
<gene>
    <name evidence="2" type="ORF">DDB_G0291602</name>
</gene>
<feature type="transmembrane region" description="Helical" evidence="1">
    <location>
        <begin position="6"/>
        <end position="24"/>
    </location>
</feature>
<dbReference type="VEuPathDB" id="AmoebaDB:DDB_G0291602"/>
<proteinExistence type="predicted"/>
<dbReference type="PANTHER" id="PTHR38746">
    <property type="entry name" value="CBM49 DOMAIN-CONTAINING PROTEIN-RELATED"/>
    <property type="match status" value="1"/>
</dbReference>
<dbReference type="GeneID" id="8628272"/>
<dbReference type="RefSeq" id="XP_635327.1">
    <property type="nucleotide sequence ID" value="XM_630235.1"/>
</dbReference>
<reference evidence="2 3" key="1">
    <citation type="journal article" date="2005" name="Nature">
        <title>The genome of the social amoeba Dictyostelium discoideum.</title>
        <authorList>
            <consortium name="The Dictyostelium discoideum Sequencing Consortium"/>
            <person name="Eichinger L."/>
            <person name="Pachebat J.A."/>
            <person name="Glockner G."/>
            <person name="Rajandream M.A."/>
            <person name="Sucgang R."/>
            <person name="Berriman M."/>
            <person name="Song J."/>
            <person name="Olsen R."/>
            <person name="Szafranski K."/>
            <person name="Xu Q."/>
            <person name="Tunggal B."/>
            <person name="Kummerfeld S."/>
            <person name="Madera M."/>
            <person name="Konfortov B.A."/>
            <person name="Rivero F."/>
            <person name="Bankier A.T."/>
            <person name="Lehmann R."/>
            <person name="Hamlin N."/>
            <person name="Davies R."/>
            <person name="Gaudet P."/>
            <person name="Fey P."/>
            <person name="Pilcher K."/>
            <person name="Chen G."/>
            <person name="Saunders D."/>
            <person name="Sodergren E."/>
            <person name="Davis P."/>
            <person name="Kerhornou A."/>
            <person name="Nie X."/>
            <person name="Hall N."/>
            <person name="Anjard C."/>
            <person name="Hemphill L."/>
            <person name="Bason N."/>
            <person name="Farbrother P."/>
            <person name="Desany B."/>
            <person name="Just E."/>
            <person name="Morio T."/>
            <person name="Rost R."/>
            <person name="Churcher C."/>
            <person name="Cooper J."/>
            <person name="Haydock S."/>
            <person name="van Driessche N."/>
            <person name="Cronin A."/>
            <person name="Goodhead I."/>
            <person name="Muzny D."/>
            <person name="Mourier T."/>
            <person name="Pain A."/>
            <person name="Lu M."/>
            <person name="Harper D."/>
            <person name="Lindsay R."/>
            <person name="Hauser H."/>
            <person name="James K."/>
            <person name="Quiles M."/>
            <person name="Madan Babu M."/>
            <person name="Saito T."/>
            <person name="Buchrieser C."/>
            <person name="Wardroper A."/>
            <person name="Felder M."/>
            <person name="Thangavelu M."/>
            <person name="Johnson D."/>
            <person name="Knights A."/>
            <person name="Loulseged H."/>
            <person name="Mungall K."/>
            <person name="Oliver K."/>
            <person name="Price C."/>
            <person name="Quail M.A."/>
            <person name="Urushihara H."/>
            <person name="Hernandez J."/>
            <person name="Rabbinowitsch E."/>
            <person name="Steffen D."/>
            <person name="Sanders M."/>
            <person name="Ma J."/>
            <person name="Kohara Y."/>
            <person name="Sharp S."/>
            <person name="Simmonds M."/>
            <person name="Spiegler S."/>
            <person name="Tivey A."/>
            <person name="Sugano S."/>
            <person name="White B."/>
            <person name="Walker D."/>
            <person name="Woodward J."/>
            <person name="Winckler T."/>
            <person name="Tanaka Y."/>
            <person name="Shaulsky G."/>
            <person name="Schleicher M."/>
            <person name="Weinstock G."/>
            <person name="Rosenthal A."/>
            <person name="Cox E.C."/>
            <person name="Chisholm R.L."/>
            <person name="Gibbs R."/>
            <person name="Loomis W.F."/>
            <person name="Platzer M."/>
            <person name="Kay R.R."/>
            <person name="Williams J."/>
            <person name="Dear P.H."/>
            <person name="Noegel A.A."/>
            <person name="Barrell B."/>
            <person name="Kuspa A."/>
        </authorList>
    </citation>
    <scope>NUCLEOTIDE SEQUENCE [LARGE SCALE GENOMIC DNA]</scope>
    <source>
        <strain evidence="2 3">AX4</strain>
    </source>
</reference>
<sequence length="182" mass="20880">MIKINYFNLKSIWIFIIIFIFIKLNENIKIVISSAIQQLDCHDVFISHFSNSNSNNKYLQVTVINPQGVVSFSRDAISYITKGNYITNVKLFPTVFSNGEQCVHSQLQPFSFDKKKISFGDRNGIIISPDGTFTYKPIWSTVGELKFNYSCDKNIYYGWSKSHFISFSFITDHELGSPCTNP</sequence>
<accession>Q54EB3</accession>
<dbReference type="Proteomes" id="UP000002195">
    <property type="component" value="Unassembled WGS sequence"/>
</dbReference>
<protein>
    <submittedName>
        <fullName evidence="2">Uncharacterized protein</fullName>
    </submittedName>
</protein>
<dbReference type="AlphaFoldDB" id="Q54EB3"/>
<comment type="caution">
    <text evidence="2">The sequence shown here is derived from an EMBL/GenBank/DDBJ whole genome shotgun (WGS) entry which is preliminary data.</text>
</comment>